<organism evidence="1 2">
    <name type="scientific">Trichonephila clavipes</name>
    <name type="common">Golden silk orbweaver</name>
    <name type="synonym">Nephila clavipes</name>
    <dbReference type="NCBI Taxonomy" id="2585209"/>
    <lineage>
        <taxon>Eukaryota</taxon>
        <taxon>Metazoa</taxon>
        <taxon>Ecdysozoa</taxon>
        <taxon>Arthropoda</taxon>
        <taxon>Chelicerata</taxon>
        <taxon>Arachnida</taxon>
        <taxon>Araneae</taxon>
        <taxon>Araneomorphae</taxon>
        <taxon>Entelegynae</taxon>
        <taxon>Araneoidea</taxon>
        <taxon>Nephilidae</taxon>
        <taxon>Trichonephila</taxon>
    </lineage>
</organism>
<keyword evidence="2" id="KW-1185">Reference proteome</keyword>
<sequence>MWFKILLPNQHHPLAAMVGKDGKIYFRLVVVGTLLGQSNVYIFTKRFDTLVIQGKNVLPVHKSYPVMTQKSKLVTPDVVFNILNAELSSLATSFTTSLNAGMALVEGNLMVENYKLSPVLHVQDSPVPRSVLMRKGTQEFIEKVMRWTVAPVECPAEPWMDFLVNEVDVSSRIPTPPLITRCDKSIQTDPPNLHFKPIRKTPTRDIILLLPNHHPLLTLSNDGFILQPGVNQ</sequence>
<accession>A0A8X7BJF5</accession>
<evidence type="ECO:0000313" key="2">
    <source>
        <dbReference type="Proteomes" id="UP000887159"/>
    </source>
</evidence>
<comment type="caution">
    <text evidence="1">The sequence shown here is derived from an EMBL/GenBank/DDBJ whole genome shotgun (WGS) entry which is preliminary data.</text>
</comment>
<evidence type="ECO:0000313" key="1">
    <source>
        <dbReference type="EMBL" id="GFY32657.1"/>
    </source>
</evidence>
<dbReference type="AlphaFoldDB" id="A0A8X7BJF5"/>
<protein>
    <submittedName>
        <fullName evidence="1">Uncharacterized protein</fullName>
    </submittedName>
</protein>
<gene>
    <name evidence="1" type="primary">NCL1_48098</name>
    <name evidence="1" type="ORF">TNCV_674121</name>
</gene>
<proteinExistence type="predicted"/>
<reference evidence="1" key="1">
    <citation type="submission" date="2020-08" db="EMBL/GenBank/DDBJ databases">
        <title>Multicomponent nature underlies the extraordinary mechanical properties of spider dragline silk.</title>
        <authorList>
            <person name="Kono N."/>
            <person name="Nakamura H."/>
            <person name="Mori M."/>
            <person name="Yoshida Y."/>
            <person name="Ohtoshi R."/>
            <person name="Malay A.D."/>
            <person name="Moran D.A.P."/>
            <person name="Tomita M."/>
            <person name="Numata K."/>
            <person name="Arakawa K."/>
        </authorList>
    </citation>
    <scope>NUCLEOTIDE SEQUENCE</scope>
</reference>
<dbReference type="EMBL" id="BMAU01021403">
    <property type="protein sequence ID" value="GFY32657.1"/>
    <property type="molecule type" value="Genomic_DNA"/>
</dbReference>
<dbReference type="Proteomes" id="UP000887159">
    <property type="component" value="Unassembled WGS sequence"/>
</dbReference>
<name>A0A8X7BJF5_TRICX</name>